<dbReference type="GO" id="GO:0042597">
    <property type="term" value="C:periplasmic space"/>
    <property type="evidence" value="ECO:0007669"/>
    <property type="project" value="UniProtKB-SubCell"/>
</dbReference>
<feature type="disulfide bond" description="Redox-active" evidence="8">
    <location>
        <begin position="55"/>
        <end position="58"/>
    </location>
</feature>
<dbReference type="EMBL" id="VRZA01000003">
    <property type="protein sequence ID" value="TXS93683.1"/>
    <property type="molecule type" value="Genomic_DNA"/>
</dbReference>
<evidence type="ECO:0000256" key="4">
    <source>
        <dbReference type="ARBA" id="ARBA00022764"/>
    </source>
</evidence>
<accession>A0A5C8ZYK6</accession>
<dbReference type="PROSITE" id="PS00194">
    <property type="entry name" value="THIOREDOXIN_1"/>
    <property type="match status" value="1"/>
</dbReference>
<evidence type="ECO:0000256" key="6">
    <source>
        <dbReference type="ARBA" id="ARBA00023284"/>
    </source>
</evidence>
<dbReference type="InterPro" id="IPR023205">
    <property type="entry name" value="DsbA/DsbL"/>
</dbReference>
<dbReference type="SUPFAM" id="SSF52833">
    <property type="entry name" value="Thioredoxin-like"/>
    <property type="match status" value="1"/>
</dbReference>
<keyword evidence="5 7" id="KW-1015">Disulfide bond</keyword>
<keyword evidence="3 9" id="KW-0732">Signal</keyword>
<keyword evidence="6" id="KW-0676">Redox-active center</keyword>
<dbReference type="InterPro" id="IPR001853">
    <property type="entry name" value="DSBA-like_thioredoxin_dom"/>
</dbReference>
<keyword evidence="4 7" id="KW-0574">Periplasm</keyword>
<evidence type="ECO:0000256" key="5">
    <source>
        <dbReference type="ARBA" id="ARBA00023157"/>
    </source>
</evidence>
<evidence type="ECO:0000256" key="3">
    <source>
        <dbReference type="ARBA" id="ARBA00022729"/>
    </source>
</evidence>
<name>A0A5C8ZYK6_9GAMM</name>
<protein>
    <recommendedName>
        <fullName evidence="7">Thiol:disulfide interchange protein</fullName>
    </recommendedName>
</protein>
<dbReference type="CDD" id="cd03019">
    <property type="entry name" value="DsbA_DsbA"/>
    <property type="match status" value="1"/>
</dbReference>
<feature type="chain" id="PRO_5022734060" description="Thiol:disulfide interchange protein" evidence="9">
    <location>
        <begin position="22"/>
        <end position="209"/>
    </location>
</feature>
<gene>
    <name evidence="11" type="ORF">FV139_08555</name>
</gene>
<proteinExistence type="inferred from homology"/>
<evidence type="ECO:0000313" key="11">
    <source>
        <dbReference type="EMBL" id="TXS93683.1"/>
    </source>
</evidence>
<dbReference type="Gene3D" id="3.40.30.10">
    <property type="entry name" value="Glutaredoxin"/>
    <property type="match status" value="1"/>
</dbReference>
<evidence type="ECO:0000256" key="2">
    <source>
        <dbReference type="ARBA" id="ARBA00005791"/>
    </source>
</evidence>
<dbReference type="PIRSF" id="PIRSF001488">
    <property type="entry name" value="Tdi_protein"/>
    <property type="match status" value="1"/>
</dbReference>
<evidence type="ECO:0000256" key="8">
    <source>
        <dbReference type="PIRSR" id="PIRSR001488-1"/>
    </source>
</evidence>
<comment type="similarity">
    <text evidence="2">Belongs to the thioredoxin family. DsbA subfamily.</text>
</comment>
<evidence type="ECO:0000256" key="1">
    <source>
        <dbReference type="ARBA" id="ARBA00004418"/>
    </source>
</evidence>
<evidence type="ECO:0000256" key="7">
    <source>
        <dbReference type="PIRNR" id="PIRNR001488"/>
    </source>
</evidence>
<dbReference type="AlphaFoldDB" id="A0A5C8ZYK6"/>
<dbReference type="PROSITE" id="PS51352">
    <property type="entry name" value="THIOREDOXIN_2"/>
    <property type="match status" value="1"/>
</dbReference>
<dbReference type="RefSeq" id="WP_148068027.1">
    <property type="nucleotide sequence ID" value="NZ_VRZA01000003.1"/>
</dbReference>
<dbReference type="PANTHER" id="PTHR35891:SF2">
    <property type="entry name" value="THIOL:DISULFIDE INTERCHANGE PROTEIN DSBA"/>
    <property type="match status" value="1"/>
</dbReference>
<dbReference type="InterPro" id="IPR013766">
    <property type="entry name" value="Thioredoxin_domain"/>
</dbReference>
<evidence type="ECO:0000259" key="10">
    <source>
        <dbReference type="PROSITE" id="PS51352"/>
    </source>
</evidence>
<dbReference type="Pfam" id="PF01323">
    <property type="entry name" value="DSBA"/>
    <property type="match status" value="1"/>
</dbReference>
<dbReference type="Proteomes" id="UP000321039">
    <property type="component" value="Unassembled WGS sequence"/>
</dbReference>
<feature type="domain" description="Thioredoxin" evidence="10">
    <location>
        <begin position="9"/>
        <end position="152"/>
    </location>
</feature>
<keyword evidence="12" id="KW-1185">Reference proteome</keyword>
<dbReference type="GO" id="GO:0015036">
    <property type="term" value="F:disulfide oxidoreductase activity"/>
    <property type="evidence" value="ECO:0007669"/>
    <property type="project" value="UniProtKB-ARBA"/>
</dbReference>
<reference evidence="11 12" key="1">
    <citation type="submission" date="2019-08" db="EMBL/GenBank/DDBJ databases">
        <title>Parahaliea maris sp. nov., isolated from the surface seawater.</title>
        <authorList>
            <person name="Liu Y."/>
        </authorList>
    </citation>
    <scope>NUCLEOTIDE SEQUENCE [LARGE SCALE GENOMIC DNA]</scope>
    <source>
        <strain evidence="11 12">HSLHS9</strain>
    </source>
</reference>
<feature type="signal peptide" evidence="9">
    <location>
        <begin position="1"/>
        <end position="21"/>
    </location>
</feature>
<evidence type="ECO:0000313" key="12">
    <source>
        <dbReference type="Proteomes" id="UP000321039"/>
    </source>
</evidence>
<comment type="caution">
    <text evidence="11">The sequence shown here is derived from an EMBL/GenBank/DDBJ whole genome shotgun (WGS) entry which is preliminary data.</text>
</comment>
<comment type="subcellular location">
    <subcellularLocation>
        <location evidence="1 7">Periplasm</location>
    </subcellularLocation>
</comment>
<organism evidence="11 12">
    <name type="scientific">Parahaliea maris</name>
    <dbReference type="NCBI Taxonomy" id="2716870"/>
    <lineage>
        <taxon>Bacteria</taxon>
        <taxon>Pseudomonadati</taxon>
        <taxon>Pseudomonadota</taxon>
        <taxon>Gammaproteobacteria</taxon>
        <taxon>Cellvibrionales</taxon>
        <taxon>Halieaceae</taxon>
        <taxon>Parahaliea</taxon>
    </lineage>
</organism>
<sequence>MLKHLVLAFAMLALAPLAAQAQDFKEGEDYDLITPPIRTTTGDKVEVVEFFWYGCGHCYSFEPLIGQWKKGLAEDVQFVGSPAVWNKPMELHAKAFYTAEVLGVGEAMHPVLFQAMNVDRKRLQSDKEIKALFTANGVSAEDFDKAYNSFGVNSQVRQANSRARAAKITGTPEMMVNGKYRISTRKAGSQANMLKVADFLIEKERAAGE</sequence>
<dbReference type="PANTHER" id="PTHR35891">
    <property type="entry name" value="THIOL:DISULFIDE INTERCHANGE PROTEIN DSBA"/>
    <property type="match status" value="1"/>
</dbReference>
<dbReference type="InterPro" id="IPR036249">
    <property type="entry name" value="Thioredoxin-like_sf"/>
</dbReference>
<dbReference type="InterPro" id="IPR050824">
    <property type="entry name" value="Thiol_disulfide_DsbA"/>
</dbReference>
<dbReference type="InterPro" id="IPR017937">
    <property type="entry name" value="Thioredoxin_CS"/>
</dbReference>
<evidence type="ECO:0000256" key="9">
    <source>
        <dbReference type="SAM" id="SignalP"/>
    </source>
</evidence>